<feature type="domain" description="Zinc-ribbon 15" evidence="1">
    <location>
        <begin position="20"/>
        <end position="120"/>
    </location>
</feature>
<evidence type="ECO:0000313" key="3">
    <source>
        <dbReference type="Proteomes" id="UP000185934"/>
    </source>
</evidence>
<organism evidence="2 3">
    <name type="scientific">Dehalogenimonas formicexedens</name>
    <dbReference type="NCBI Taxonomy" id="1839801"/>
    <lineage>
        <taxon>Bacteria</taxon>
        <taxon>Bacillati</taxon>
        <taxon>Chloroflexota</taxon>
        <taxon>Dehalococcoidia</taxon>
        <taxon>Dehalococcoidales</taxon>
        <taxon>Dehalococcoidaceae</taxon>
        <taxon>Dehalogenimonas</taxon>
    </lineage>
</organism>
<dbReference type="KEGG" id="dfo:Dform_00825"/>
<gene>
    <name evidence="2" type="ORF">Dform_00825</name>
</gene>
<dbReference type="InterPro" id="IPR031493">
    <property type="entry name" value="Zinc_ribbon_15"/>
</dbReference>
<dbReference type="OrthoDB" id="160187at2"/>
<dbReference type="EMBL" id="CP018258">
    <property type="protein sequence ID" value="APV44172.1"/>
    <property type="molecule type" value="Genomic_DNA"/>
</dbReference>
<dbReference type="AlphaFoldDB" id="A0A1P8F741"/>
<protein>
    <submittedName>
        <fullName evidence="2">Zinc-ribbon family protein</fullName>
    </submittedName>
</protein>
<accession>A0A1P8F741</accession>
<dbReference type="Proteomes" id="UP000185934">
    <property type="component" value="Chromosome"/>
</dbReference>
<name>A0A1P8F741_9CHLR</name>
<sequence>MVFIFGNKGYGDPLGYIVTRCQKCKTDRIFFVHQVREKLTLYFVPTVQYKVKQYMTCLNCNERYEIADGLKPQVAERLMTEEQLKTTLGEIAAQTMLPPLHCSTCASPIDHGMKFCPYCGAKTS</sequence>
<keyword evidence="3" id="KW-1185">Reference proteome</keyword>
<reference evidence="3" key="1">
    <citation type="submission" date="2016-11" db="EMBL/GenBank/DDBJ databases">
        <title>Dehalogenimonas formicexedens sp. nov., a chlorinated alkane respiring bacterium isolated from contaminated groundwater.</title>
        <authorList>
            <person name="Key T.A."/>
            <person name="Bowman K.S."/>
            <person name="Lee I."/>
            <person name="Chun J."/>
            <person name="Albuquerque L."/>
            <person name="da Costa M.S."/>
            <person name="Rainey F.A."/>
            <person name="Moe W.M."/>
        </authorList>
    </citation>
    <scope>NUCLEOTIDE SEQUENCE [LARGE SCALE GENOMIC DNA]</scope>
    <source>
        <strain evidence="3">NSZ-14</strain>
    </source>
</reference>
<dbReference type="STRING" id="1839801.Dform_00825"/>
<evidence type="ECO:0000313" key="2">
    <source>
        <dbReference type="EMBL" id="APV44172.1"/>
    </source>
</evidence>
<dbReference type="RefSeq" id="WP_076003903.1">
    <property type="nucleotide sequence ID" value="NZ_CP018258.1"/>
</dbReference>
<proteinExistence type="predicted"/>
<evidence type="ECO:0000259" key="1">
    <source>
        <dbReference type="Pfam" id="PF17032"/>
    </source>
</evidence>
<dbReference type="Pfam" id="PF17032">
    <property type="entry name" value="Zn_ribbon_15"/>
    <property type="match status" value="1"/>
</dbReference>